<gene>
    <name evidence="1" type="ORF">JG540_08115</name>
</gene>
<dbReference type="Pfam" id="PF05045">
    <property type="entry name" value="RgpF"/>
    <property type="match status" value="1"/>
</dbReference>
<protein>
    <submittedName>
        <fullName evidence="1">Rhamnan synthesis F family protein</fullName>
    </submittedName>
</protein>
<dbReference type="AlphaFoldDB" id="A0A7T7S225"/>
<evidence type="ECO:0000313" key="1">
    <source>
        <dbReference type="EMBL" id="QQM67004.1"/>
    </source>
</evidence>
<dbReference type="InterPro" id="IPR007739">
    <property type="entry name" value="RgpF"/>
</dbReference>
<dbReference type="RefSeq" id="WP_200275233.1">
    <property type="nucleotide sequence ID" value="NZ_CP066802.1"/>
</dbReference>
<proteinExistence type="predicted"/>
<dbReference type="EMBL" id="CP066802">
    <property type="protein sequence ID" value="QQM67004.1"/>
    <property type="molecule type" value="Genomic_DNA"/>
</dbReference>
<dbReference type="Proteomes" id="UP000595895">
    <property type="component" value="Chromosome"/>
</dbReference>
<organism evidence="1 2">
    <name type="scientific">Actinomyces weissii</name>
    <dbReference type="NCBI Taxonomy" id="675090"/>
    <lineage>
        <taxon>Bacteria</taxon>
        <taxon>Bacillati</taxon>
        <taxon>Actinomycetota</taxon>
        <taxon>Actinomycetes</taxon>
        <taxon>Actinomycetales</taxon>
        <taxon>Actinomycetaceae</taxon>
        <taxon>Actinomyces</taxon>
    </lineage>
</organism>
<evidence type="ECO:0000313" key="2">
    <source>
        <dbReference type="Proteomes" id="UP000595895"/>
    </source>
</evidence>
<keyword evidence="2" id="KW-1185">Reference proteome</keyword>
<name>A0A7T7S225_9ACTO</name>
<sequence length="632" mass="72688">MILGDSPKRLGIFFFYDGDGVVDSYVETMLADMVKNLTELTVVVNGLLTANSYRKLAAFTDKIIVRENVGLDVWAYKTAMESYGWERLSEFDEVVLFNFTIMGPVYPFAEMYTEMGRRDVDFWGVTWFHQADLDPFGTLPEGYIPRHLQSHFHAYRRSLVTSHAFQEYWDNMPMINGYEYSVGMHEAPFTQRFERLGFVSDVYVNTEDLEGFTYQPILFAPRKLIEEKRCPVFKRRSFFHSYGDLVAQSAGNATVDLYEYLRDHTSFDTNLIWDNVTRSVNMADAVKNLQLTYVLPTETVSRPPQSQKVALVAHLYYMDLLESTLGYIRSMPEGCDVFLTVGSAEKARLVKQACDELPYHVEVRLIENRGRDVSALLVGVKDVIMDYDLVCFVHDKKVTQLDMQSKGEGFALKCFENLLPTPAFVENVIAKFDQEPRLGMLMPTPPNHGDYFPVYTAAWGPNFSLTASLLKELGVQVPLDSSKEPIAPLGTMFWFRPKALEKLFDYDWQWDHFPPEPNNNDGTLLHAIERAYGYVAQGAGYFCAWLFSDRFARIELTSLAFYMREYTGEVHRRLEWAGPQRDMITRMGERLGEVSAKRELVRGLKRVVKRRVPARLHPPLQSLYGTVRKAVR</sequence>
<reference evidence="1 2" key="1">
    <citation type="submission" date="2020-12" db="EMBL/GenBank/DDBJ databases">
        <authorList>
            <person name="Zhou J."/>
        </authorList>
    </citation>
    <scope>NUCLEOTIDE SEQUENCE [LARGE SCALE GENOMIC DNA]</scope>
    <source>
        <strain evidence="1 2">CCUG 61299</strain>
    </source>
</reference>
<dbReference type="KEGG" id="awe:JG540_08115"/>
<accession>A0A7T7S225</accession>